<reference evidence="3 4" key="1">
    <citation type="submission" date="2013-04" db="EMBL/GenBank/DDBJ databases">
        <title>The Genome Sequence of Sutterella wadsworthensis HGA0223.</title>
        <authorList>
            <consortium name="The Broad Institute Genomics Platform"/>
            <person name="Earl A."/>
            <person name="Ward D."/>
            <person name="Feldgarden M."/>
            <person name="Gevers D."/>
            <person name="Schmidt T.M."/>
            <person name="Dover J."/>
            <person name="Dai D."/>
            <person name="Walker B."/>
            <person name="Young S."/>
            <person name="Zeng Q."/>
            <person name="Gargeya S."/>
            <person name="Fitzgerald M."/>
            <person name="Haas B."/>
            <person name="Abouelleil A."/>
            <person name="Allen A.W."/>
            <person name="Alvarado L."/>
            <person name="Arachchi H.M."/>
            <person name="Berlin A.M."/>
            <person name="Chapman S.B."/>
            <person name="Gainer-Dewar J."/>
            <person name="Goldberg J."/>
            <person name="Griggs A."/>
            <person name="Gujja S."/>
            <person name="Hansen M."/>
            <person name="Howarth C."/>
            <person name="Imamovic A."/>
            <person name="Ireland A."/>
            <person name="Larimer J."/>
            <person name="McCowan C."/>
            <person name="Murphy C."/>
            <person name="Pearson M."/>
            <person name="Poon T.W."/>
            <person name="Priest M."/>
            <person name="Roberts A."/>
            <person name="Saif S."/>
            <person name="Shea T."/>
            <person name="Sisk P."/>
            <person name="Sykes S."/>
            <person name="Wortman J."/>
            <person name="Nusbaum C."/>
            <person name="Birren B."/>
        </authorList>
    </citation>
    <scope>NUCLEOTIDE SEQUENCE [LARGE SCALE GENOMIC DNA]</scope>
    <source>
        <strain evidence="3 4">HGA0223</strain>
    </source>
</reference>
<feature type="transmembrane region" description="Helical" evidence="2">
    <location>
        <begin position="34"/>
        <end position="55"/>
    </location>
</feature>
<dbReference type="eggNOG" id="ENOG5033EDW">
    <property type="taxonomic scope" value="Bacteria"/>
</dbReference>
<feature type="transmembrane region" description="Helical" evidence="2">
    <location>
        <begin position="67"/>
        <end position="88"/>
    </location>
</feature>
<accession>S3BIE5</accession>
<evidence type="ECO:0000313" key="3">
    <source>
        <dbReference type="EMBL" id="EPE01079.1"/>
    </source>
</evidence>
<keyword evidence="2" id="KW-0812">Transmembrane</keyword>
<dbReference type="RefSeq" id="WP_016473790.1">
    <property type="nucleotide sequence ID" value="NZ_KE150480.1"/>
</dbReference>
<dbReference type="HOGENOM" id="CLU_2048533_0_0_4"/>
<dbReference type="EMBL" id="ATCF01000005">
    <property type="protein sequence ID" value="EPE01079.1"/>
    <property type="molecule type" value="Genomic_DNA"/>
</dbReference>
<evidence type="ECO:0000256" key="1">
    <source>
        <dbReference type="SAM" id="MobiDB-lite"/>
    </source>
</evidence>
<comment type="caution">
    <text evidence="3">The sequence shown here is derived from an EMBL/GenBank/DDBJ whole genome shotgun (WGS) entry which is preliminary data.</text>
</comment>
<organism evidence="3 4">
    <name type="scientific">Sutterella wadsworthensis HGA0223</name>
    <dbReference type="NCBI Taxonomy" id="1203554"/>
    <lineage>
        <taxon>Bacteria</taxon>
        <taxon>Pseudomonadati</taxon>
        <taxon>Pseudomonadota</taxon>
        <taxon>Betaproteobacteria</taxon>
        <taxon>Burkholderiales</taxon>
        <taxon>Sutterellaceae</taxon>
        <taxon>Sutterella</taxon>
    </lineage>
</organism>
<keyword evidence="2" id="KW-1133">Transmembrane helix</keyword>
<name>S3BIE5_9BURK</name>
<keyword evidence="2" id="KW-0472">Membrane</keyword>
<dbReference type="STRING" id="1203554.HMPREF1476_00389"/>
<dbReference type="Proteomes" id="UP000014400">
    <property type="component" value="Unassembled WGS sequence"/>
</dbReference>
<evidence type="ECO:0000256" key="2">
    <source>
        <dbReference type="SAM" id="Phobius"/>
    </source>
</evidence>
<evidence type="ECO:0000313" key="4">
    <source>
        <dbReference type="Proteomes" id="UP000014400"/>
    </source>
</evidence>
<protein>
    <recommendedName>
        <fullName evidence="5">Solute:sodium symporter small subunit</fullName>
    </recommendedName>
</protein>
<sequence length="120" mass="13398">MTSSNDAFPRKAAPRSVPSTPTYDEALRICGREAAVTFIAALGLFAFFWGSIALFKDVHERFWGLPLWFWVAVCGGYVLSVLVVMFIVKRYFKAMPLDMVPEERAFAGDHEDSSAEKAAQ</sequence>
<feature type="region of interest" description="Disordered" evidence="1">
    <location>
        <begin position="1"/>
        <end position="22"/>
    </location>
</feature>
<dbReference type="Pfam" id="PF06196">
    <property type="entry name" value="DUF997"/>
    <property type="match status" value="1"/>
</dbReference>
<gene>
    <name evidence="3" type="ORF">HMPREF1476_00389</name>
</gene>
<evidence type="ECO:0008006" key="5">
    <source>
        <dbReference type="Google" id="ProtNLM"/>
    </source>
</evidence>
<proteinExistence type="predicted"/>
<keyword evidence="4" id="KW-1185">Reference proteome</keyword>
<dbReference type="AlphaFoldDB" id="S3BIE5"/>
<dbReference type="InterPro" id="IPR010398">
    <property type="entry name" value="DUF997"/>
</dbReference>
<dbReference type="PATRIC" id="fig|1203554.3.peg.370"/>